<evidence type="ECO:0000313" key="3">
    <source>
        <dbReference type="Proteomes" id="UP000765509"/>
    </source>
</evidence>
<gene>
    <name evidence="2" type="ORF">O181_008009</name>
</gene>
<dbReference type="PANTHER" id="PTHR24559:SF440">
    <property type="entry name" value="RIBONUCLEASE H"/>
    <property type="match status" value="1"/>
</dbReference>
<sequence length="294" mass="33981">MDQLLTIFSKIDLHDAYSLLRIQEGDENLNAFRAKSGRYEYLVMPFGCTNAPASFQNLVNDIFADFSDIFVVAYLDDVMIFSSTKEEHFKHVAAVLQRLKENIWQDKYYEQLLKKLARGESVKDYSIEPQAKLLLFKDRVAIPSNQEPQLNILQKSNDPLLAGHPGQEKTPKLIKRDFYWAGMNQTIKEYVSSFHPVFHVSLLEPLKKSAIPRFHQSPPPPVLVEEKEEWEVAQVLDSKLKRGKSWYLVEWKGFSEDPERTTWEPASNLTKSPDLVNNFHTLYHNIPGPNTSRV</sequence>
<dbReference type="AlphaFoldDB" id="A0A9Q3GIG1"/>
<dbReference type="Gene3D" id="3.10.10.10">
    <property type="entry name" value="HIV Type 1 Reverse Transcriptase, subunit A, domain 1"/>
    <property type="match status" value="1"/>
</dbReference>
<name>A0A9Q3GIG1_9BASI</name>
<dbReference type="InterPro" id="IPR000953">
    <property type="entry name" value="Chromo/chromo_shadow_dom"/>
</dbReference>
<dbReference type="SUPFAM" id="SSF54160">
    <property type="entry name" value="Chromo domain-like"/>
    <property type="match status" value="1"/>
</dbReference>
<dbReference type="Proteomes" id="UP000765509">
    <property type="component" value="Unassembled WGS sequence"/>
</dbReference>
<dbReference type="PANTHER" id="PTHR24559">
    <property type="entry name" value="TRANSPOSON TY3-I GAG-POL POLYPROTEIN"/>
    <property type="match status" value="1"/>
</dbReference>
<proteinExistence type="predicted"/>
<dbReference type="PROSITE" id="PS50013">
    <property type="entry name" value="CHROMO_2"/>
    <property type="match status" value="1"/>
</dbReference>
<dbReference type="CDD" id="cd01647">
    <property type="entry name" value="RT_LTR"/>
    <property type="match status" value="1"/>
</dbReference>
<dbReference type="EMBL" id="AVOT02001824">
    <property type="protein sequence ID" value="MBW0468294.1"/>
    <property type="molecule type" value="Genomic_DNA"/>
</dbReference>
<comment type="caution">
    <text evidence="2">The sequence shown here is derived from an EMBL/GenBank/DDBJ whole genome shotgun (WGS) entry which is preliminary data.</text>
</comment>
<dbReference type="InterPro" id="IPR023780">
    <property type="entry name" value="Chromo_domain"/>
</dbReference>
<evidence type="ECO:0000259" key="1">
    <source>
        <dbReference type="PROSITE" id="PS50013"/>
    </source>
</evidence>
<dbReference type="Gene3D" id="3.30.70.270">
    <property type="match status" value="1"/>
</dbReference>
<dbReference type="Pfam" id="PF17921">
    <property type="entry name" value="Integrase_H2C2"/>
    <property type="match status" value="1"/>
</dbReference>
<dbReference type="InterPro" id="IPR043128">
    <property type="entry name" value="Rev_trsase/Diguanyl_cyclase"/>
</dbReference>
<organism evidence="2 3">
    <name type="scientific">Austropuccinia psidii MF-1</name>
    <dbReference type="NCBI Taxonomy" id="1389203"/>
    <lineage>
        <taxon>Eukaryota</taxon>
        <taxon>Fungi</taxon>
        <taxon>Dikarya</taxon>
        <taxon>Basidiomycota</taxon>
        <taxon>Pucciniomycotina</taxon>
        <taxon>Pucciniomycetes</taxon>
        <taxon>Pucciniales</taxon>
        <taxon>Sphaerophragmiaceae</taxon>
        <taxon>Austropuccinia</taxon>
    </lineage>
</organism>
<keyword evidence="3" id="KW-1185">Reference proteome</keyword>
<dbReference type="SUPFAM" id="SSF56672">
    <property type="entry name" value="DNA/RNA polymerases"/>
    <property type="match status" value="1"/>
</dbReference>
<dbReference type="Gene3D" id="2.40.50.40">
    <property type="match status" value="1"/>
</dbReference>
<dbReference type="InterPro" id="IPR000477">
    <property type="entry name" value="RT_dom"/>
</dbReference>
<feature type="domain" description="Chromo" evidence="1">
    <location>
        <begin position="230"/>
        <end position="291"/>
    </location>
</feature>
<dbReference type="OrthoDB" id="3250101at2759"/>
<dbReference type="InterPro" id="IPR041588">
    <property type="entry name" value="Integrase_H2C2"/>
</dbReference>
<dbReference type="GO" id="GO:0006338">
    <property type="term" value="P:chromatin remodeling"/>
    <property type="evidence" value="ECO:0007669"/>
    <property type="project" value="UniProtKB-ARBA"/>
</dbReference>
<dbReference type="Pfam" id="PF00078">
    <property type="entry name" value="RVT_1"/>
    <property type="match status" value="1"/>
</dbReference>
<dbReference type="Gene3D" id="1.10.340.70">
    <property type="match status" value="1"/>
</dbReference>
<dbReference type="InterPro" id="IPR016197">
    <property type="entry name" value="Chromo-like_dom_sf"/>
</dbReference>
<dbReference type="InterPro" id="IPR043502">
    <property type="entry name" value="DNA/RNA_pol_sf"/>
</dbReference>
<reference evidence="2" key="1">
    <citation type="submission" date="2021-03" db="EMBL/GenBank/DDBJ databases">
        <title>Draft genome sequence of rust myrtle Austropuccinia psidii MF-1, a brazilian biotype.</title>
        <authorList>
            <person name="Quecine M.C."/>
            <person name="Pachon D.M.R."/>
            <person name="Bonatelli M.L."/>
            <person name="Correr F.H."/>
            <person name="Franceschini L.M."/>
            <person name="Leite T.F."/>
            <person name="Margarido G.R.A."/>
            <person name="Almeida C.A."/>
            <person name="Ferrarezi J.A."/>
            <person name="Labate C.A."/>
        </authorList>
    </citation>
    <scope>NUCLEOTIDE SEQUENCE</scope>
    <source>
        <strain evidence="2">MF-1</strain>
    </source>
</reference>
<dbReference type="Pfam" id="PF00385">
    <property type="entry name" value="Chromo"/>
    <property type="match status" value="1"/>
</dbReference>
<dbReference type="CDD" id="cd00024">
    <property type="entry name" value="CD_CSD"/>
    <property type="match status" value="1"/>
</dbReference>
<evidence type="ECO:0000313" key="2">
    <source>
        <dbReference type="EMBL" id="MBW0468294.1"/>
    </source>
</evidence>
<dbReference type="InterPro" id="IPR053134">
    <property type="entry name" value="RNA-dir_DNA_polymerase"/>
</dbReference>
<accession>A0A9Q3GIG1</accession>
<protein>
    <recommendedName>
        <fullName evidence="1">Chromo domain-containing protein</fullName>
    </recommendedName>
</protein>
<dbReference type="SMART" id="SM00298">
    <property type="entry name" value="CHROMO"/>
    <property type="match status" value="1"/>
</dbReference>